<sequence>MASATGMYWGHYGRSAQYNFTEKVNQEMKHPRCLGTTTKKKRCKRVGMDWCGTHLYQNWYAKSCSVGTCTRYRVSPKFCEVHLENTNHWIVMYYACTLNPRCAAFNRHLAAVGIFSTLADVEKYADEKVEGAIPNEVRGAEFSLVSPGKKRLDYLSLLTKNLSPLLSPLIDIVNDYIGKNCIRIECAQTIIGFRITTLTHHMKDPQTLSQNYITRSLRDEWGEVSRDQVHTIEVNKIFRLSDLLQR</sequence>
<gene>
    <name evidence="1" type="ORF">LCMAC103_02200</name>
</gene>
<protein>
    <submittedName>
        <fullName evidence="1">Zn-finger protein</fullName>
    </submittedName>
</protein>
<name>A0A481YUM2_9VIRU</name>
<accession>A0A481YUM2</accession>
<evidence type="ECO:0000313" key="1">
    <source>
        <dbReference type="EMBL" id="QBK86882.1"/>
    </source>
</evidence>
<dbReference type="EMBL" id="MK500338">
    <property type="protein sequence ID" value="QBK86882.1"/>
    <property type="molecule type" value="Genomic_DNA"/>
</dbReference>
<proteinExistence type="predicted"/>
<reference evidence="1" key="1">
    <citation type="journal article" date="2019" name="MBio">
        <title>Virus Genomes from Deep Sea Sediments Expand the Ocean Megavirome and Support Independent Origins of Viral Gigantism.</title>
        <authorList>
            <person name="Backstrom D."/>
            <person name="Yutin N."/>
            <person name="Jorgensen S.L."/>
            <person name="Dharamshi J."/>
            <person name="Homa F."/>
            <person name="Zaremba-Niedwiedzka K."/>
            <person name="Spang A."/>
            <person name="Wolf Y.I."/>
            <person name="Koonin E.V."/>
            <person name="Ettema T.J."/>
        </authorList>
    </citation>
    <scope>NUCLEOTIDE SEQUENCE</scope>
</reference>
<organism evidence="1">
    <name type="scientific">Marseillevirus LCMAC103</name>
    <dbReference type="NCBI Taxonomy" id="2506604"/>
    <lineage>
        <taxon>Viruses</taxon>
        <taxon>Varidnaviria</taxon>
        <taxon>Bamfordvirae</taxon>
        <taxon>Nucleocytoviricota</taxon>
        <taxon>Megaviricetes</taxon>
        <taxon>Pimascovirales</taxon>
        <taxon>Pimascovirales incertae sedis</taxon>
        <taxon>Marseilleviridae</taxon>
    </lineage>
</organism>